<evidence type="ECO:0000256" key="8">
    <source>
        <dbReference type="SAM" id="Phobius"/>
    </source>
</evidence>
<dbReference type="InterPro" id="IPR017853">
    <property type="entry name" value="GH"/>
</dbReference>
<keyword evidence="8" id="KW-0812">Transmembrane</keyword>
<dbReference type="AlphaFoldDB" id="A0A8I0VBS5"/>
<evidence type="ECO:0000256" key="7">
    <source>
        <dbReference type="SAM" id="MobiDB-lite"/>
    </source>
</evidence>
<dbReference type="Gene3D" id="3.20.20.300">
    <property type="entry name" value="Glycoside hydrolase, family 3, N-terminal domain"/>
    <property type="match status" value="1"/>
</dbReference>
<evidence type="ECO:0000256" key="9">
    <source>
        <dbReference type="SAM" id="SignalP"/>
    </source>
</evidence>
<feature type="region of interest" description="Disordered" evidence="7">
    <location>
        <begin position="662"/>
        <end position="713"/>
    </location>
</feature>
<dbReference type="Pfam" id="PF01915">
    <property type="entry name" value="Glyco_hydro_3_C"/>
    <property type="match status" value="1"/>
</dbReference>
<evidence type="ECO:0000256" key="6">
    <source>
        <dbReference type="ARBA" id="ARBA00023295"/>
    </source>
</evidence>
<feature type="signal peptide" evidence="9">
    <location>
        <begin position="1"/>
        <end position="22"/>
    </location>
</feature>
<evidence type="ECO:0000256" key="3">
    <source>
        <dbReference type="ARBA" id="ARBA00012744"/>
    </source>
</evidence>
<feature type="domain" description="Glycoside hydrolase family 3 C-terminal" evidence="11">
    <location>
        <begin position="518"/>
        <end position="663"/>
    </location>
</feature>
<feature type="chain" id="PRO_5038614215" description="beta-glucosidase" evidence="9">
    <location>
        <begin position="23"/>
        <end position="750"/>
    </location>
</feature>
<feature type="domain" description="Glycoside hydrolase family 3 N-terminal" evidence="10">
    <location>
        <begin position="133"/>
        <end position="442"/>
    </location>
</feature>
<reference evidence="12 13" key="1">
    <citation type="submission" date="2020-10" db="EMBL/GenBank/DDBJ databases">
        <title>Draft genome sequences of plant-associated actinobacteria.</title>
        <authorList>
            <person name="Tarlachkov S.V."/>
            <person name="Starodumova I.P."/>
            <person name="Dorofeeva L.V."/>
            <person name="Prisyazhnaya N.V."/>
            <person name="Roubtsova T.V."/>
            <person name="Chizhov V.N."/>
            <person name="Nadler S.A."/>
            <person name="Subbotin S.A."/>
            <person name="Evtushenko L.I."/>
        </authorList>
    </citation>
    <scope>NUCLEOTIDE SEQUENCE [LARGE SCALE GENOMIC DNA]</scope>
    <source>
        <strain evidence="12 13">VKM Ac-2886</strain>
    </source>
</reference>
<evidence type="ECO:0000313" key="13">
    <source>
        <dbReference type="Proteomes" id="UP000634579"/>
    </source>
</evidence>
<proteinExistence type="inferred from homology"/>
<evidence type="ECO:0000256" key="2">
    <source>
        <dbReference type="ARBA" id="ARBA00005336"/>
    </source>
</evidence>
<evidence type="ECO:0000256" key="4">
    <source>
        <dbReference type="ARBA" id="ARBA00022729"/>
    </source>
</evidence>
<evidence type="ECO:0000256" key="5">
    <source>
        <dbReference type="ARBA" id="ARBA00022801"/>
    </source>
</evidence>
<gene>
    <name evidence="12" type="ORF">ITJ42_05585</name>
</gene>
<evidence type="ECO:0000259" key="11">
    <source>
        <dbReference type="Pfam" id="PF01915"/>
    </source>
</evidence>
<dbReference type="GO" id="GO:0008422">
    <property type="term" value="F:beta-glucosidase activity"/>
    <property type="evidence" value="ECO:0007669"/>
    <property type="project" value="UniProtKB-EC"/>
</dbReference>
<evidence type="ECO:0000259" key="10">
    <source>
        <dbReference type="Pfam" id="PF00933"/>
    </source>
</evidence>
<dbReference type="GO" id="GO:0009251">
    <property type="term" value="P:glucan catabolic process"/>
    <property type="evidence" value="ECO:0007669"/>
    <property type="project" value="TreeGrafter"/>
</dbReference>
<feature type="compositionally biased region" description="Pro residues" evidence="7">
    <location>
        <begin position="669"/>
        <end position="696"/>
    </location>
</feature>
<evidence type="ECO:0000256" key="1">
    <source>
        <dbReference type="ARBA" id="ARBA00000448"/>
    </source>
</evidence>
<comment type="similarity">
    <text evidence="2">Belongs to the glycosyl hydrolase 3 family.</text>
</comment>
<dbReference type="PANTHER" id="PTHR30620">
    <property type="entry name" value="PERIPLASMIC BETA-GLUCOSIDASE-RELATED"/>
    <property type="match status" value="1"/>
</dbReference>
<sequence length="750" mass="77760">MGQTAGGALIAALALGTAGVPAAGAAAEPAAQPELESAGSAPIITVDGLRFRDLDKDGALTPYEDWRLSSGDRAADLVARMSPEERAGLLMHASLTNVGDAYDRAAFDPLLAERHITTYISRLGADAPTLAREHNALQEAAEAERWGVPLKISTDPRHGFTVTEGQTVSNGDFSPFPDPIGMGAVDDPATTLEMGRIIAAEYRAVGITEALSPQADISTEPRWTRQDGTFGSVGADVAPHVAAYVEGLQGGTDGITSDGVATVVKHWVGYGAQVDGYDSHYYYGRYAAFPGGNFAEHITPYEGAFRNQAAGIMPTYSILKDLNLGDGVIEQVGANHNEYLLQDLLRGRYGFDGVITSDWGIANDCPEACRENRPPAFFVGPWGAGMPWGVEDLTLPARYASAISAGVDIIGGSDQPQYILQAVEQGLLTDARVIEAGQRVLQQKFELGLFEDPYVDPAAADAIVGSAASRAAGLDAQQRSLTLLSDTTPATDAWARDAGDPGAPALPVRVEPGMTAWLGGVQASAARSAGFTVVDDPADADVAIVRLADPRGGDDLTDLGFTGSEADYQALVRAHDAGARTIAVPQLTRPLILGNVVEHSDAVLASYGVSDEALLNVITGAAEPEGRLPFELPSTMDAVGAQLYDVPNDSASPLFAYRAGLSYDESPTEPTPAPTPGPVEPTPAPTAAPAPGPVPTPGSSSGTTPAPAPAASGRGGLAMTGFEALPWVAGGLTLAGLGVALTLIGRRRRA</sequence>
<dbReference type="EC" id="3.2.1.21" evidence="3"/>
<dbReference type="PANTHER" id="PTHR30620:SF16">
    <property type="entry name" value="LYSOSOMAL BETA GLUCOSIDASE"/>
    <property type="match status" value="1"/>
</dbReference>
<dbReference type="InterPro" id="IPR051915">
    <property type="entry name" value="Cellulose_Degrad_GH3"/>
</dbReference>
<comment type="catalytic activity">
    <reaction evidence="1">
        <text>Hydrolysis of terminal, non-reducing beta-D-glucosyl residues with release of beta-D-glucose.</text>
        <dbReference type="EC" id="3.2.1.21"/>
    </reaction>
</comment>
<name>A0A8I0VBS5_9MICO</name>
<dbReference type="Gene3D" id="3.40.50.1700">
    <property type="entry name" value="Glycoside hydrolase family 3 C-terminal domain"/>
    <property type="match status" value="1"/>
</dbReference>
<dbReference type="InterPro" id="IPR036881">
    <property type="entry name" value="Glyco_hydro_3_C_sf"/>
</dbReference>
<dbReference type="PRINTS" id="PR00133">
    <property type="entry name" value="GLHYDRLASE3"/>
</dbReference>
<dbReference type="Pfam" id="PF00933">
    <property type="entry name" value="Glyco_hydro_3"/>
    <property type="match status" value="1"/>
</dbReference>
<dbReference type="SUPFAM" id="SSF52279">
    <property type="entry name" value="Beta-D-glucan exohydrolase, C-terminal domain"/>
    <property type="match status" value="1"/>
</dbReference>
<organism evidence="12 13">
    <name type="scientific">Clavibacter phaseoli</name>
    <dbReference type="NCBI Taxonomy" id="1734031"/>
    <lineage>
        <taxon>Bacteria</taxon>
        <taxon>Bacillati</taxon>
        <taxon>Actinomycetota</taxon>
        <taxon>Actinomycetes</taxon>
        <taxon>Micrococcales</taxon>
        <taxon>Microbacteriaceae</taxon>
        <taxon>Clavibacter</taxon>
    </lineage>
</organism>
<keyword evidence="8" id="KW-0472">Membrane</keyword>
<keyword evidence="6" id="KW-0326">Glycosidase</keyword>
<dbReference type="EMBL" id="JADKRP010000001">
    <property type="protein sequence ID" value="MBF4630677.1"/>
    <property type="molecule type" value="Genomic_DNA"/>
</dbReference>
<dbReference type="Proteomes" id="UP000634579">
    <property type="component" value="Unassembled WGS sequence"/>
</dbReference>
<dbReference type="SUPFAM" id="SSF51445">
    <property type="entry name" value="(Trans)glycosidases"/>
    <property type="match status" value="1"/>
</dbReference>
<keyword evidence="4 9" id="KW-0732">Signal</keyword>
<dbReference type="InterPro" id="IPR036962">
    <property type="entry name" value="Glyco_hydro_3_N_sf"/>
</dbReference>
<keyword evidence="5 12" id="KW-0378">Hydrolase</keyword>
<keyword evidence="8" id="KW-1133">Transmembrane helix</keyword>
<protein>
    <recommendedName>
        <fullName evidence="3">beta-glucosidase</fullName>
        <ecNumber evidence="3">3.2.1.21</ecNumber>
    </recommendedName>
</protein>
<dbReference type="InterPro" id="IPR001764">
    <property type="entry name" value="Glyco_hydro_3_N"/>
</dbReference>
<feature type="compositionally biased region" description="Low complexity" evidence="7">
    <location>
        <begin position="697"/>
        <end position="712"/>
    </location>
</feature>
<accession>A0A8I0VBS5</accession>
<feature type="transmembrane region" description="Helical" evidence="8">
    <location>
        <begin position="724"/>
        <end position="744"/>
    </location>
</feature>
<evidence type="ECO:0000313" key="12">
    <source>
        <dbReference type="EMBL" id="MBF4630677.1"/>
    </source>
</evidence>
<keyword evidence="13" id="KW-1185">Reference proteome</keyword>
<dbReference type="InterPro" id="IPR002772">
    <property type="entry name" value="Glyco_hydro_3_C"/>
</dbReference>
<comment type="caution">
    <text evidence="12">The sequence shown here is derived from an EMBL/GenBank/DDBJ whole genome shotgun (WGS) entry which is preliminary data.</text>
</comment>